<proteinExistence type="inferred from homology"/>
<evidence type="ECO:0000256" key="10">
    <source>
        <dbReference type="HAMAP-Rule" id="MF_00134"/>
    </source>
</evidence>
<dbReference type="UniPathway" id="UPA00035">
    <property type="reaction ID" value="UER00043"/>
</dbReference>
<reference evidence="12 13" key="1">
    <citation type="submission" date="2012-02" db="EMBL/GenBank/DDBJ databases">
        <title>Shotgun genome sequence of Phaeospirillum photometricum DSM 122.</title>
        <authorList>
            <person name="Duquesne K."/>
            <person name="Sturgis J."/>
        </authorList>
    </citation>
    <scope>NUCLEOTIDE SEQUENCE [LARGE SCALE GENOMIC DNA]</scope>
    <source>
        <strain evidence="13">DSM122</strain>
    </source>
</reference>
<accession>H6SPP8</accession>
<sequence length="265" mass="28964">MSDVLRAICNDTRDSVARRRLARPESVLRQHIADANDQTRGFAQALSAVADRGHWALIAEIKKASPSAGLIRPDFDPVTLAQAYHRAGAACLSILTEETRFLGAEEYLVAARAAVPLPVLRKDFMIDPWQVLEARAMGADCILLILAALDNAQAAEMEALAHDLDMDVLAEVHDEGEMERALACLTTPLIGVNNRNLKTLVTDLTTTERLARMLPEGRVLVAESGLRTRDDLARMGAVGARRFLIGEHFMRQPDVEAATRALIAP</sequence>
<dbReference type="HOGENOM" id="CLU_034247_2_0_5"/>
<dbReference type="GO" id="GO:0004425">
    <property type="term" value="F:indole-3-glycerol-phosphate synthase activity"/>
    <property type="evidence" value="ECO:0007669"/>
    <property type="project" value="UniProtKB-UniRule"/>
</dbReference>
<comment type="catalytic activity">
    <reaction evidence="1 10">
        <text>1-(2-carboxyphenylamino)-1-deoxy-D-ribulose 5-phosphate + H(+) = (1S,2R)-1-C-(indol-3-yl)glycerol 3-phosphate + CO2 + H2O</text>
        <dbReference type="Rhea" id="RHEA:23476"/>
        <dbReference type="ChEBI" id="CHEBI:15377"/>
        <dbReference type="ChEBI" id="CHEBI:15378"/>
        <dbReference type="ChEBI" id="CHEBI:16526"/>
        <dbReference type="ChEBI" id="CHEBI:58613"/>
        <dbReference type="ChEBI" id="CHEBI:58866"/>
        <dbReference type="EC" id="4.1.1.48"/>
    </reaction>
</comment>
<keyword evidence="6 10" id="KW-0210">Decarboxylase</keyword>
<dbReference type="CDD" id="cd00331">
    <property type="entry name" value="IGPS"/>
    <property type="match status" value="1"/>
</dbReference>
<dbReference type="PANTHER" id="PTHR22854">
    <property type="entry name" value="TRYPTOPHAN BIOSYNTHESIS PROTEIN"/>
    <property type="match status" value="1"/>
</dbReference>
<organism evidence="12 13">
    <name type="scientific">Pararhodospirillum photometricum DSM 122</name>
    <dbReference type="NCBI Taxonomy" id="1150469"/>
    <lineage>
        <taxon>Bacteria</taxon>
        <taxon>Pseudomonadati</taxon>
        <taxon>Pseudomonadota</taxon>
        <taxon>Alphaproteobacteria</taxon>
        <taxon>Rhodospirillales</taxon>
        <taxon>Rhodospirillaceae</taxon>
        <taxon>Pararhodospirillum</taxon>
    </lineage>
</organism>
<dbReference type="Pfam" id="PF00218">
    <property type="entry name" value="IGPS"/>
    <property type="match status" value="1"/>
</dbReference>
<dbReference type="NCBIfam" id="NF001370">
    <property type="entry name" value="PRK00278.1-2"/>
    <property type="match status" value="1"/>
</dbReference>
<dbReference type="EC" id="4.1.1.48" evidence="3 10"/>
<dbReference type="OrthoDB" id="9804217at2"/>
<dbReference type="HAMAP" id="MF_00134_B">
    <property type="entry name" value="IGPS_B"/>
    <property type="match status" value="1"/>
</dbReference>
<evidence type="ECO:0000256" key="2">
    <source>
        <dbReference type="ARBA" id="ARBA00004696"/>
    </source>
</evidence>
<evidence type="ECO:0000256" key="5">
    <source>
        <dbReference type="ARBA" id="ARBA00022605"/>
    </source>
</evidence>
<evidence type="ECO:0000256" key="9">
    <source>
        <dbReference type="ARBA" id="ARBA00023239"/>
    </source>
</evidence>
<name>H6SPP8_PARPM</name>
<protein>
    <recommendedName>
        <fullName evidence="4 10">Indole-3-glycerol phosphate synthase</fullName>
        <shortName evidence="10">IGPS</shortName>
        <ecNumber evidence="3 10">4.1.1.48</ecNumber>
    </recommendedName>
</protein>
<dbReference type="NCBIfam" id="NF001377">
    <property type="entry name" value="PRK00278.2-4"/>
    <property type="match status" value="1"/>
</dbReference>
<evidence type="ECO:0000256" key="8">
    <source>
        <dbReference type="ARBA" id="ARBA00023141"/>
    </source>
</evidence>
<keyword evidence="8 10" id="KW-0057">Aromatic amino acid biosynthesis</keyword>
<comment type="pathway">
    <text evidence="2 10">Amino-acid biosynthesis; L-tryptophan biosynthesis; L-tryptophan from chorismate: step 4/5.</text>
</comment>
<evidence type="ECO:0000256" key="7">
    <source>
        <dbReference type="ARBA" id="ARBA00022822"/>
    </source>
</evidence>
<evidence type="ECO:0000256" key="6">
    <source>
        <dbReference type="ARBA" id="ARBA00022793"/>
    </source>
</evidence>
<gene>
    <name evidence="10 12" type="primary">trpC</name>
    <name evidence="12" type="ORF">RSPPHO_00542</name>
</gene>
<dbReference type="STRING" id="1150469.RSPPHO_00542"/>
<dbReference type="InterPro" id="IPR013785">
    <property type="entry name" value="Aldolase_TIM"/>
</dbReference>
<dbReference type="PANTHER" id="PTHR22854:SF2">
    <property type="entry name" value="INDOLE-3-GLYCEROL-PHOSPHATE SYNTHASE"/>
    <property type="match status" value="1"/>
</dbReference>
<dbReference type="Gene3D" id="3.20.20.70">
    <property type="entry name" value="Aldolase class I"/>
    <property type="match status" value="1"/>
</dbReference>
<dbReference type="PATRIC" id="fig|1150469.3.peg.636"/>
<dbReference type="GO" id="GO:0000162">
    <property type="term" value="P:L-tryptophan biosynthetic process"/>
    <property type="evidence" value="ECO:0007669"/>
    <property type="project" value="UniProtKB-UniRule"/>
</dbReference>
<dbReference type="FunFam" id="3.20.20.70:FF:000024">
    <property type="entry name" value="Indole-3-glycerol phosphate synthase"/>
    <property type="match status" value="1"/>
</dbReference>
<dbReference type="InterPro" id="IPR045186">
    <property type="entry name" value="Indole-3-glycerol_P_synth"/>
</dbReference>
<evidence type="ECO:0000256" key="4">
    <source>
        <dbReference type="ARBA" id="ARBA00018080"/>
    </source>
</evidence>
<dbReference type="InterPro" id="IPR011060">
    <property type="entry name" value="RibuloseP-bd_barrel"/>
</dbReference>
<evidence type="ECO:0000313" key="13">
    <source>
        <dbReference type="Proteomes" id="UP000033220"/>
    </source>
</evidence>
<feature type="domain" description="Indole-3-glycerol phosphate synthase" evidence="11">
    <location>
        <begin position="6"/>
        <end position="262"/>
    </location>
</feature>
<evidence type="ECO:0000313" key="12">
    <source>
        <dbReference type="EMBL" id="CCG07168.1"/>
    </source>
</evidence>
<dbReference type="PROSITE" id="PS00614">
    <property type="entry name" value="IGPS"/>
    <property type="match status" value="1"/>
</dbReference>
<evidence type="ECO:0000256" key="1">
    <source>
        <dbReference type="ARBA" id="ARBA00001633"/>
    </source>
</evidence>
<dbReference type="KEGG" id="rpm:RSPPHO_00542"/>
<evidence type="ECO:0000256" key="3">
    <source>
        <dbReference type="ARBA" id="ARBA00012362"/>
    </source>
</evidence>
<keyword evidence="5 10" id="KW-0028">Amino-acid biosynthesis</keyword>
<dbReference type="RefSeq" id="WP_014413808.1">
    <property type="nucleotide sequence ID" value="NC_017059.1"/>
</dbReference>
<dbReference type="AlphaFoldDB" id="H6SPP8"/>
<keyword evidence="9 10" id="KW-0456">Lyase</keyword>
<comment type="similarity">
    <text evidence="10">Belongs to the TrpC family.</text>
</comment>
<keyword evidence="13" id="KW-1185">Reference proteome</keyword>
<dbReference type="GO" id="GO:0004640">
    <property type="term" value="F:phosphoribosylanthranilate isomerase activity"/>
    <property type="evidence" value="ECO:0007669"/>
    <property type="project" value="TreeGrafter"/>
</dbReference>
<dbReference type="InterPro" id="IPR013798">
    <property type="entry name" value="Indole-3-glycerol_P_synth_dom"/>
</dbReference>
<dbReference type="Proteomes" id="UP000033220">
    <property type="component" value="Chromosome DSM 122"/>
</dbReference>
<evidence type="ECO:0000259" key="11">
    <source>
        <dbReference type="Pfam" id="PF00218"/>
    </source>
</evidence>
<dbReference type="SUPFAM" id="SSF51366">
    <property type="entry name" value="Ribulose-phoshate binding barrel"/>
    <property type="match status" value="1"/>
</dbReference>
<dbReference type="EMBL" id="HE663493">
    <property type="protein sequence ID" value="CCG07168.1"/>
    <property type="molecule type" value="Genomic_DNA"/>
</dbReference>
<keyword evidence="7 10" id="KW-0822">Tryptophan biosynthesis</keyword>
<dbReference type="InterPro" id="IPR001468">
    <property type="entry name" value="Indole-3-GlycerolPSynthase_CS"/>
</dbReference>
<dbReference type="eggNOG" id="COG0134">
    <property type="taxonomic scope" value="Bacteria"/>
</dbReference>
<dbReference type="NCBIfam" id="NF001373">
    <property type="entry name" value="PRK00278.1-6"/>
    <property type="match status" value="1"/>
</dbReference>